<sequence>MTTGFAGDEVKASEQFEARGDQRGSPASQNPRSKLEGRKRVRRGLGLEPQEPVASRKASPRPCVRSPLSDSTWILTGPIVPSRVCDGVGREV</sequence>
<evidence type="ECO:0000256" key="1">
    <source>
        <dbReference type="SAM" id="MobiDB-lite"/>
    </source>
</evidence>
<dbReference type="Proteomes" id="UP001055439">
    <property type="component" value="Chromosome 1"/>
</dbReference>
<keyword evidence="3" id="KW-1185">Reference proteome</keyword>
<name>A0A9E7JCK7_9LILI</name>
<dbReference type="EMBL" id="CP097502">
    <property type="protein sequence ID" value="URD75587.1"/>
    <property type="molecule type" value="Genomic_DNA"/>
</dbReference>
<feature type="region of interest" description="Disordered" evidence="1">
    <location>
        <begin position="1"/>
        <end position="72"/>
    </location>
</feature>
<dbReference type="AlphaFoldDB" id="A0A9E7JCK7"/>
<evidence type="ECO:0000313" key="2">
    <source>
        <dbReference type="EMBL" id="URD75587.1"/>
    </source>
</evidence>
<feature type="compositionally biased region" description="Basic and acidic residues" evidence="1">
    <location>
        <begin position="8"/>
        <end position="22"/>
    </location>
</feature>
<gene>
    <name evidence="2" type="ORF">MUK42_37407</name>
</gene>
<organism evidence="2 3">
    <name type="scientific">Musa troglodytarum</name>
    <name type="common">fe'i banana</name>
    <dbReference type="NCBI Taxonomy" id="320322"/>
    <lineage>
        <taxon>Eukaryota</taxon>
        <taxon>Viridiplantae</taxon>
        <taxon>Streptophyta</taxon>
        <taxon>Embryophyta</taxon>
        <taxon>Tracheophyta</taxon>
        <taxon>Spermatophyta</taxon>
        <taxon>Magnoliopsida</taxon>
        <taxon>Liliopsida</taxon>
        <taxon>Zingiberales</taxon>
        <taxon>Musaceae</taxon>
        <taxon>Musa</taxon>
    </lineage>
</organism>
<protein>
    <submittedName>
        <fullName evidence="2">Uncharacterized protein</fullName>
    </submittedName>
</protein>
<evidence type="ECO:0000313" key="3">
    <source>
        <dbReference type="Proteomes" id="UP001055439"/>
    </source>
</evidence>
<proteinExistence type="predicted"/>
<accession>A0A9E7JCK7</accession>
<reference evidence="2" key="1">
    <citation type="submission" date="2022-05" db="EMBL/GenBank/DDBJ databases">
        <title>The Musa troglodytarum L. genome provides insights into the mechanism of non-climacteric behaviour and enrichment of carotenoids.</title>
        <authorList>
            <person name="Wang J."/>
        </authorList>
    </citation>
    <scope>NUCLEOTIDE SEQUENCE</scope>
    <source>
        <tissue evidence="2">Leaf</tissue>
    </source>
</reference>